<dbReference type="STRING" id="762948.HMPREF0733_10059"/>
<sequence length="191" mass="21596">MRMQRLFRDLDIQFEAEQLRTLENQAQRRARMQYLAVTMRERCAAQHGSRIKVCGMDGTVREGCLEAIGQGWIQLSTGRENILIPESSILWWECENQAAKVKVDVQARAYRFSTSDACYALMTAQEPVRVSCDSPVNTMFEGVIARVGADFIEMTLSPCEPYSAYSNALAYKERGVRIIPTSRICAIVTVN</sequence>
<dbReference type="EMBL" id="LR134521">
    <property type="protein sequence ID" value="VEJ29801.1"/>
    <property type="molecule type" value="Genomic_DNA"/>
</dbReference>
<dbReference type="Proteomes" id="UP000270988">
    <property type="component" value="Chromosome"/>
</dbReference>
<organism evidence="1 2">
    <name type="scientific">Rothia dentocariosa</name>
    <dbReference type="NCBI Taxonomy" id="2047"/>
    <lineage>
        <taxon>Bacteria</taxon>
        <taxon>Bacillati</taxon>
        <taxon>Actinomycetota</taxon>
        <taxon>Actinomycetes</taxon>
        <taxon>Micrococcales</taxon>
        <taxon>Micrococcaceae</taxon>
        <taxon>Rothia</taxon>
    </lineage>
</organism>
<evidence type="ECO:0000313" key="1">
    <source>
        <dbReference type="EMBL" id="VEJ29801.1"/>
    </source>
</evidence>
<proteinExistence type="predicted"/>
<evidence type="ECO:0000313" key="2">
    <source>
        <dbReference type="Proteomes" id="UP000270988"/>
    </source>
</evidence>
<gene>
    <name evidence="1" type="ORF">NCTC10918_01072</name>
</gene>
<reference evidence="1 2" key="1">
    <citation type="submission" date="2018-12" db="EMBL/GenBank/DDBJ databases">
        <authorList>
            <consortium name="Pathogen Informatics"/>
        </authorList>
    </citation>
    <scope>NUCLEOTIDE SEQUENCE [LARGE SCALE GENOMIC DNA]</scope>
    <source>
        <strain evidence="1 2">NCTC10918</strain>
    </source>
</reference>
<accession>A0A448UV49</accession>
<dbReference type="AlphaFoldDB" id="A0A448UV49"/>
<name>A0A448UV49_9MICC</name>
<protein>
    <submittedName>
        <fullName evidence="1">Uncharacterized protein</fullName>
    </submittedName>
</protein>